<evidence type="ECO:0000313" key="6">
    <source>
        <dbReference type="EMBL" id="MFC5672887.1"/>
    </source>
</evidence>
<organism evidence="6 7">
    <name type="scientific">Streptomyces incanus</name>
    <dbReference type="NCBI Taxonomy" id="887453"/>
    <lineage>
        <taxon>Bacteria</taxon>
        <taxon>Bacillati</taxon>
        <taxon>Actinomycetota</taxon>
        <taxon>Actinomycetes</taxon>
        <taxon>Kitasatosporales</taxon>
        <taxon>Streptomycetaceae</taxon>
        <taxon>Streptomyces</taxon>
    </lineage>
</organism>
<dbReference type="InterPro" id="IPR050570">
    <property type="entry name" value="Cell_wall_metabolism_enzyme"/>
</dbReference>
<dbReference type="RefSeq" id="WP_381215651.1">
    <property type="nucleotide sequence ID" value="NZ_JBHSPC010000075.1"/>
</dbReference>
<feature type="domain" description="LysM" evidence="5">
    <location>
        <begin position="195"/>
        <end position="244"/>
    </location>
</feature>
<dbReference type="InterPro" id="IPR018392">
    <property type="entry name" value="LysM"/>
</dbReference>
<protein>
    <submittedName>
        <fullName evidence="6">Transglycosylase family protein</fullName>
    </submittedName>
</protein>
<dbReference type="SMART" id="SM00257">
    <property type="entry name" value="LysM"/>
    <property type="match status" value="1"/>
</dbReference>
<comment type="similarity">
    <text evidence="1">Belongs to the transglycosylase family. Rpf subfamily.</text>
</comment>
<feature type="region of interest" description="Disordered" evidence="3">
    <location>
        <begin position="239"/>
        <end position="306"/>
    </location>
</feature>
<keyword evidence="2" id="KW-0378">Hydrolase</keyword>
<feature type="signal peptide" evidence="4">
    <location>
        <begin position="1"/>
        <end position="41"/>
    </location>
</feature>
<dbReference type="Pfam" id="PF01551">
    <property type="entry name" value="Peptidase_M23"/>
    <property type="match status" value="1"/>
</dbReference>
<dbReference type="PANTHER" id="PTHR21666:SF270">
    <property type="entry name" value="MUREIN HYDROLASE ACTIVATOR ENVC"/>
    <property type="match status" value="1"/>
</dbReference>
<keyword evidence="4" id="KW-0732">Signal</keyword>
<gene>
    <name evidence="6" type="ORF">ACFP2V_23070</name>
</gene>
<dbReference type="Gene3D" id="2.70.70.10">
    <property type="entry name" value="Glucose Permease (Domain IIA)"/>
    <property type="match status" value="1"/>
</dbReference>
<evidence type="ECO:0000256" key="4">
    <source>
        <dbReference type="SAM" id="SignalP"/>
    </source>
</evidence>
<evidence type="ECO:0000256" key="2">
    <source>
        <dbReference type="ARBA" id="ARBA00022801"/>
    </source>
</evidence>
<accession>A0ABW0XTA1</accession>
<name>A0ABW0XTA1_9ACTN</name>
<dbReference type="Gene3D" id="3.10.350.10">
    <property type="entry name" value="LysM domain"/>
    <property type="match status" value="1"/>
</dbReference>
<dbReference type="InterPro" id="IPR011055">
    <property type="entry name" value="Dup_hybrid_motif"/>
</dbReference>
<dbReference type="InterPro" id="IPR016047">
    <property type="entry name" value="M23ase_b-sheet_dom"/>
</dbReference>
<feature type="compositionally biased region" description="Basic and acidic residues" evidence="3">
    <location>
        <begin position="261"/>
        <end position="299"/>
    </location>
</feature>
<feature type="compositionally biased region" description="Polar residues" evidence="3">
    <location>
        <begin position="172"/>
        <end position="188"/>
    </location>
</feature>
<dbReference type="Pfam" id="PF06737">
    <property type="entry name" value="Transglycosylas"/>
    <property type="match status" value="1"/>
</dbReference>
<dbReference type="EMBL" id="JBHSPC010000075">
    <property type="protein sequence ID" value="MFC5672887.1"/>
    <property type="molecule type" value="Genomic_DNA"/>
</dbReference>
<comment type="caution">
    <text evidence="6">The sequence shown here is derived from an EMBL/GenBank/DDBJ whole genome shotgun (WGS) entry which is preliminary data.</text>
</comment>
<proteinExistence type="inferred from homology"/>
<dbReference type="SUPFAM" id="SSF51261">
    <property type="entry name" value="Duplicated hybrid motif"/>
    <property type="match status" value="1"/>
</dbReference>
<evidence type="ECO:0000259" key="5">
    <source>
        <dbReference type="SMART" id="SM00257"/>
    </source>
</evidence>
<feature type="compositionally biased region" description="Basic and acidic residues" evidence="3">
    <location>
        <begin position="144"/>
        <end position="166"/>
    </location>
</feature>
<evidence type="ECO:0000313" key="7">
    <source>
        <dbReference type="Proteomes" id="UP001596183"/>
    </source>
</evidence>
<feature type="region of interest" description="Disordered" evidence="3">
    <location>
        <begin position="110"/>
        <end position="193"/>
    </location>
</feature>
<dbReference type="InterPro" id="IPR036779">
    <property type="entry name" value="LysM_dom_sf"/>
</dbReference>
<dbReference type="InterPro" id="IPR010618">
    <property type="entry name" value="RPF"/>
</dbReference>
<feature type="chain" id="PRO_5045417804" evidence="4">
    <location>
        <begin position="42"/>
        <end position="436"/>
    </location>
</feature>
<dbReference type="PANTHER" id="PTHR21666">
    <property type="entry name" value="PEPTIDASE-RELATED"/>
    <property type="match status" value="1"/>
</dbReference>
<sequence>MAVRGRHRRYQPNRINRASLTVTAGGAGMALPLLGTGVAEAADVDTWDKVAACESSDNWDINTGNGYYGGLQFTQSTWEAFGGTRYAPRADLAAKDQQIAIAEKVLDGQGPGAWPVCSQRAGLTRGGGTPDIRPAAGRSGSTEAKSDVRTGAKKDAEKDGKADAKAGGRSGTGTTTVEDVKPQNTPQSRAGRAEMYTVLHGDTLSGIAEEERVRGGWRGLYDANSATVGADPDLILPGQRLTLPGGKAAPTRPAPKPADTASEKKVPGKKAPEKKVPAKKAPEKKAPAQRTEERADRATQKSGTRVAPVAAPLGTPYHKAGSSWSKGYHTGVDFPVPTGTSVKSVAPGSVVSAGWEGSFGYQVVVRHADGHYSQYAHLSAISVRSGQSVGAGQRIGRSGSTGNSSGPHLHFEVRTGPGFGSDIDPIVYLRAGGVRM</sequence>
<dbReference type="CDD" id="cd13925">
    <property type="entry name" value="RPF"/>
    <property type="match status" value="1"/>
</dbReference>
<keyword evidence="7" id="KW-1185">Reference proteome</keyword>
<dbReference type="Gene3D" id="1.10.530.10">
    <property type="match status" value="1"/>
</dbReference>
<dbReference type="SUPFAM" id="SSF53955">
    <property type="entry name" value="Lysozyme-like"/>
    <property type="match status" value="1"/>
</dbReference>
<dbReference type="SUPFAM" id="SSF54106">
    <property type="entry name" value="LysM domain"/>
    <property type="match status" value="1"/>
</dbReference>
<dbReference type="CDD" id="cd00118">
    <property type="entry name" value="LysM"/>
    <property type="match status" value="1"/>
</dbReference>
<reference evidence="7" key="1">
    <citation type="journal article" date="2019" name="Int. J. Syst. Evol. Microbiol.">
        <title>The Global Catalogue of Microorganisms (GCM) 10K type strain sequencing project: providing services to taxonomists for standard genome sequencing and annotation.</title>
        <authorList>
            <consortium name="The Broad Institute Genomics Platform"/>
            <consortium name="The Broad Institute Genome Sequencing Center for Infectious Disease"/>
            <person name="Wu L."/>
            <person name="Ma J."/>
        </authorList>
    </citation>
    <scope>NUCLEOTIDE SEQUENCE [LARGE SCALE GENOMIC DNA]</scope>
    <source>
        <strain evidence="7">JCM 13852</strain>
    </source>
</reference>
<evidence type="ECO:0000256" key="3">
    <source>
        <dbReference type="SAM" id="MobiDB-lite"/>
    </source>
</evidence>
<dbReference type="CDD" id="cd12797">
    <property type="entry name" value="M23_peptidase"/>
    <property type="match status" value="1"/>
</dbReference>
<dbReference type="InterPro" id="IPR023346">
    <property type="entry name" value="Lysozyme-like_dom_sf"/>
</dbReference>
<dbReference type="Proteomes" id="UP001596183">
    <property type="component" value="Unassembled WGS sequence"/>
</dbReference>
<evidence type="ECO:0000256" key="1">
    <source>
        <dbReference type="ARBA" id="ARBA00010830"/>
    </source>
</evidence>